<reference evidence="1" key="2">
    <citation type="submission" date="2020-05" db="UniProtKB">
        <authorList>
            <consortium name="EnsemblMetazoa"/>
        </authorList>
    </citation>
    <scope>IDENTIFICATION</scope>
    <source>
        <strain evidence="1">IAEA</strain>
    </source>
</reference>
<protein>
    <submittedName>
        <fullName evidence="1">Uncharacterized protein</fullName>
    </submittedName>
</protein>
<dbReference type="VEuPathDB" id="VectorBase:GBRI020350"/>
<dbReference type="AlphaFoldDB" id="A0A1A9WHU8"/>
<evidence type="ECO:0000313" key="1">
    <source>
        <dbReference type="EnsemblMetazoa" id="GBRI020350-PA"/>
    </source>
</evidence>
<dbReference type="EnsemblMetazoa" id="GBRI020350-RA">
    <property type="protein sequence ID" value="GBRI020350-PA"/>
    <property type="gene ID" value="GBRI020350"/>
</dbReference>
<sequence>MNIIEQNSKKNEKYLPNFENVKNLKELTNINIQSVLSYVPNTFSNMLGDTFSPIAKIYNGINAKLREEINCPLCPEGKFCAILNAFKISMVAFIKASRASATLEVSDRSTAILDNKPIIASISAACISSGSEGVTGKHRVCTRMRRSPSLLVYRFRCATSLAERLLGSSRGSKAPGPLFGRHVWKTVIRPPECCCTLKFNTKSKSHHKSLRQNYAKLFTINLYATCKADPKAEPGSWVSAKRFGSCFNKSLTSSLHSFKLTSKLSGRVDCCSSDFDASHLVVNGAPLLRGSGWVNCGFEIDDVKLC</sequence>
<reference evidence="2" key="1">
    <citation type="submission" date="2014-03" db="EMBL/GenBank/DDBJ databases">
        <authorList>
            <person name="Aksoy S."/>
            <person name="Warren W."/>
            <person name="Wilson R.K."/>
        </authorList>
    </citation>
    <scope>NUCLEOTIDE SEQUENCE [LARGE SCALE GENOMIC DNA]</scope>
    <source>
        <strain evidence="2">IAEA</strain>
    </source>
</reference>
<keyword evidence="2" id="KW-1185">Reference proteome</keyword>
<proteinExistence type="predicted"/>
<dbReference type="Proteomes" id="UP000091820">
    <property type="component" value="Unassembled WGS sequence"/>
</dbReference>
<organism evidence="1 2">
    <name type="scientific">Glossina brevipalpis</name>
    <dbReference type="NCBI Taxonomy" id="37001"/>
    <lineage>
        <taxon>Eukaryota</taxon>
        <taxon>Metazoa</taxon>
        <taxon>Ecdysozoa</taxon>
        <taxon>Arthropoda</taxon>
        <taxon>Hexapoda</taxon>
        <taxon>Insecta</taxon>
        <taxon>Pterygota</taxon>
        <taxon>Neoptera</taxon>
        <taxon>Endopterygota</taxon>
        <taxon>Diptera</taxon>
        <taxon>Brachycera</taxon>
        <taxon>Muscomorpha</taxon>
        <taxon>Hippoboscoidea</taxon>
        <taxon>Glossinidae</taxon>
        <taxon>Glossina</taxon>
    </lineage>
</organism>
<evidence type="ECO:0000313" key="2">
    <source>
        <dbReference type="Proteomes" id="UP000091820"/>
    </source>
</evidence>
<accession>A0A1A9WHU8</accession>
<name>A0A1A9WHU8_9MUSC</name>